<dbReference type="InterPro" id="IPR007630">
    <property type="entry name" value="RNA_pol_sigma70_r4"/>
</dbReference>
<dbReference type="SUPFAM" id="SSF88659">
    <property type="entry name" value="Sigma3 and sigma4 domains of RNA polymerase sigma factors"/>
    <property type="match status" value="1"/>
</dbReference>
<comment type="caution">
    <text evidence="2">The sequence shown here is derived from an EMBL/GenBank/DDBJ whole genome shotgun (WGS) entry which is preliminary data.</text>
</comment>
<dbReference type="InterPro" id="IPR014284">
    <property type="entry name" value="RNA_pol_sigma-70_dom"/>
</dbReference>
<dbReference type="Pfam" id="PF04545">
    <property type="entry name" value="Sigma70_r4"/>
    <property type="match status" value="1"/>
</dbReference>
<feature type="domain" description="RNA polymerase sigma-70 region 4" evidence="1">
    <location>
        <begin position="38"/>
        <end position="83"/>
    </location>
</feature>
<protein>
    <submittedName>
        <fullName evidence="2">Sigma-70 family RNA polymerase sigma factor</fullName>
    </submittedName>
</protein>
<evidence type="ECO:0000313" key="3">
    <source>
        <dbReference type="Proteomes" id="UP000886749"/>
    </source>
</evidence>
<sequence>MQYGNQTLEGLLQQIPQDEQSQYRIWLNKVLREVIRTQLTHRQQEVLHFYYQCGLNLNQIAKALGLDPSTVCRTKQRALKRIRLYLSILPKQ</sequence>
<name>A0A9D1ALF5_9FIRM</name>
<accession>A0A9D1ALF5</accession>
<organism evidence="2 3">
    <name type="scientific">Candidatus Egerieicola pullicola</name>
    <dbReference type="NCBI Taxonomy" id="2840775"/>
    <lineage>
        <taxon>Bacteria</taxon>
        <taxon>Bacillati</taxon>
        <taxon>Bacillota</taxon>
        <taxon>Clostridia</taxon>
        <taxon>Eubacteriales</taxon>
        <taxon>Oscillospiraceae</taxon>
        <taxon>Oscillospiraceae incertae sedis</taxon>
        <taxon>Candidatus Egerieicola</taxon>
    </lineage>
</organism>
<gene>
    <name evidence="2" type="ORF">IAB36_05710</name>
</gene>
<dbReference type="GO" id="GO:0003700">
    <property type="term" value="F:DNA-binding transcription factor activity"/>
    <property type="evidence" value="ECO:0007669"/>
    <property type="project" value="InterPro"/>
</dbReference>
<dbReference type="NCBIfam" id="TIGR02937">
    <property type="entry name" value="sigma70-ECF"/>
    <property type="match status" value="1"/>
</dbReference>
<evidence type="ECO:0000259" key="1">
    <source>
        <dbReference type="Pfam" id="PF04545"/>
    </source>
</evidence>
<reference evidence="2" key="1">
    <citation type="submission" date="2020-10" db="EMBL/GenBank/DDBJ databases">
        <authorList>
            <person name="Gilroy R."/>
        </authorList>
    </citation>
    <scope>NUCLEOTIDE SEQUENCE</scope>
    <source>
        <strain evidence="2">CHK184-25365</strain>
    </source>
</reference>
<dbReference type="AlphaFoldDB" id="A0A9D1ALF5"/>
<evidence type="ECO:0000313" key="2">
    <source>
        <dbReference type="EMBL" id="HIR41304.1"/>
    </source>
</evidence>
<dbReference type="Proteomes" id="UP000886749">
    <property type="component" value="Unassembled WGS sequence"/>
</dbReference>
<dbReference type="EMBL" id="DVGY01000128">
    <property type="protein sequence ID" value="HIR41304.1"/>
    <property type="molecule type" value="Genomic_DNA"/>
</dbReference>
<dbReference type="InterPro" id="IPR013324">
    <property type="entry name" value="RNA_pol_sigma_r3/r4-like"/>
</dbReference>
<dbReference type="GO" id="GO:0006352">
    <property type="term" value="P:DNA-templated transcription initiation"/>
    <property type="evidence" value="ECO:0007669"/>
    <property type="project" value="InterPro"/>
</dbReference>
<reference evidence="2" key="2">
    <citation type="journal article" date="2021" name="PeerJ">
        <title>Extensive microbial diversity within the chicken gut microbiome revealed by metagenomics and culture.</title>
        <authorList>
            <person name="Gilroy R."/>
            <person name="Ravi A."/>
            <person name="Getino M."/>
            <person name="Pursley I."/>
            <person name="Horton D.L."/>
            <person name="Alikhan N.F."/>
            <person name="Baker D."/>
            <person name="Gharbi K."/>
            <person name="Hall N."/>
            <person name="Watson M."/>
            <person name="Adriaenssens E.M."/>
            <person name="Foster-Nyarko E."/>
            <person name="Jarju S."/>
            <person name="Secka A."/>
            <person name="Antonio M."/>
            <person name="Oren A."/>
            <person name="Chaudhuri R.R."/>
            <person name="La Ragione R."/>
            <person name="Hildebrand F."/>
            <person name="Pallen M.J."/>
        </authorList>
    </citation>
    <scope>NUCLEOTIDE SEQUENCE</scope>
    <source>
        <strain evidence="2">CHK184-25365</strain>
    </source>
</reference>
<dbReference type="Gene3D" id="1.20.140.160">
    <property type="match status" value="1"/>
</dbReference>
<proteinExistence type="predicted"/>